<name>A0A1M5U0I6_9FIRM</name>
<reference evidence="1 2" key="1">
    <citation type="submission" date="2016-11" db="EMBL/GenBank/DDBJ databases">
        <authorList>
            <person name="Jaros S."/>
            <person name="Januszkiewicz K."/>
            <person name="Wedrychowicz H."/>
        </authorList>
    </citation>
    <scope>NUCLEOTIDE SEQUENCE [LARGE SCALE GENOMIC DNA]</scope>
    <source>
        <strain evidence="1 2">DSM 13106</strain>
    </source>
</reference>
<evidence type="ECO:0000313" key="1">
    <source>
        <dbReference type="EMBL" id="SHH56386.1"/>
    </source>
</evidence>
<accession>A0A1M5U0I6</accession>
<proteinExistence type="predicted"/>
<dbReference type="EMBL" id="FQXR01000003">
    <property type="protein sequence ID" value="SHH56386.1"/>
    <property type="molecule type" value="Genomic_DNA"/>
</dbReference>
<dbReference type="AlphaFoldDB" id="A0A1M5U0I6"/>
<protein>
    <submittedName>
        <fullName evidence="1">Uncharacterized protein</fullName>
    </submittedName>
</protein>
<gene>
    <name evidence="1" type="ORF">SAMN02745180_00485</name>
</gene>
<dbReference type="RefSeq" id="WP_072743070.1">
    <property type="nucleotide sequence ID" value="NZ_FQXR01000003.1"/>
</dbReference>
<keyword evidence="2" id="KW-1185">Reference proteome</keyword>
<dbReference type="STRING" id="1123281.SAMN02745180_00485"/>
<dbReference type="OrthoDB" id="2084903at2"/>
<organism evidence="1 2">
    <name type="scientific">Sporanaerobacter acetigenes DSM 13106</name>
    <dbReference type="NCBI Taxonomy" id="1123281"/>
    <lineage>
        <taxon>Bacteria</taxon>
        <taxon>Bacillati</taxon>
        <taxon>Bacillota</taxon>
        <taxon>Tissierellia</taxon>
        <taxon>Tissierellales</taxon>
        <taxon>Sporanaerobacteraceae</taxon>
        <taxon>Sporanaerobacter</taxon>
    </lineage>
</organism>
<evidence type="ECO:0000313" key="2">
    <source>
        <dbReference type="Proteomes" id="UP000184389"/>
    </source>
</evidence>
<sequence length="78" mass="9038">MYYVNVCNQTDKDLFYKCLEKLKKTKGFKMQDKVLEDVDGSLYAIFKYGEGKVILKNDEEIGALFIESDNNIENVVCK</sequence>
<dbReference type="Proteomes" id="UP000184389">
    <property type="component" value="Unassembled WGS sequence"/>
</dbReference>